<evidence type="ECO:0000313" key="3">
    <source>
        <dbReference type="Proteomes" id="UP000018144"/>
    </source>
</evidence>
<name>U4L176_PYROM</name>
<protein>
    <submittedName>
        <fullName evidence="2">Uncharacterized protein</fullName>
    </submittedName>
</protein>
<evidence type="ECO:0000313" key="2">
    <source>
        <dbReference type="EMBL" id="CCX09541.1"/>
    </source>
</evidence>
<dbReference type="EMBL" id="HF935474">
    <property type="protein sequence ID" value="CCX09541.1"/>
    <property type="molecule type" value="Genomic_DNA"/>
</dbReference>
<feature type="compositionally biased region" description="Basic and acidic residues" evidence="1">
    <location>
        <begin position="106"/>
        <end position="120"/>
    </location>
</feature>
<keyword evidence="3" id="KW-1185">Reference proteome</keyword>
<sequence>MHSFYDSSSSTCSNYTPSIASSTWTAWNDIPPPAPLKVTKSPKPETLQSRLSSRSLGPRSPGPRSPSQGSHKVPQAPPIRIPRNPTVPERGSSSRPRAISGPDVSGDPRIHNLRGSERTGSRSPAVSSTRSRNPNYPGKPKGNDELLTAYISHTLVLPCRDSSIHPALRPIGEEPNSRTTQISTRIPPPRERNIPPVNSFLPAHGIHPFYALPIPQRHACPTRSPKLSSNLEELWKTAEGAASTPALFSLSIHNVYSSLYFGTQKAPLYTFTGQTLLRENPRTRRGKKVFDISIAGNGKSVKIGRWRMKSMEGASETDWELRAPKPTKSTGSTSTVNSTRSLQSPQIGQEPLFVSLRDRIARVVNCDNQVLVELDTGRRFLKVDTRISGVAGSDVIDAAVAAVIARVVLEGRRRSRSSSLMNWSWQSNRPRRYSGDDLLIEERGGRDLCMLPVRGAWMVVYFLAMLGWEIGKAVVESCRPMPDRRKGDNGRNREKRGEEVKVKVNRGEGPRI</sequence>
<dbReference type="Proteomes" id="UP000018144">
    <property type="component" value="Unassembled WGS sequence"/>
</dbReference>
<evidence type="ECO:0000256" key="1">
    <source>
        <dbReference type="SAM" id="MobiDB-lite"/>
    </source>
</evidence>
<feature type="region of interest" description="Disordered" evidence="1">
    <location>
        <begin position="25"/>
        <end position="144"/>
    </location>
</feature>
<feature type="compositionally biased region" description="Low complexity" evidence="1">
    <location>
        <begin position="47"/>
        <end position="59"/>
    </location>
</feature>
<accession>U4L176</accession>
<gene>
    <name evidence="2" type="ORF">PCON_09134</name>
</gene>
<feature type="compositionally biased region" description="Polar residues" evidence="1">
    <location>
        <begin position="121"/>
        <end position="134"/>
    </location>
</feature>
<feature type="compositionally biased region" description="Low complexity" evidence="1">
    <location>
        <begin position="324"/>
        <end position="335"/>
    </location>
</feature>
<reference evidence="2 3" key="1">
    <citation type="journal article" date="2013" name="PLoS Genet.">
        <title>The genome and development-dependent transcriptomes of Pyronema confluens: a window into fungal evolution.</title>
        <authorList>
            <person name="Traeger S."/>
            <person name="Altegoer F."/>
            <person name="Freitag M."/>
            <person name="Gabaldon T."/>
            <person name="Kempken F."/>
            <person name="Kumar A."/>
            <person name="Marcet-Houben M."/>
            <person name="Poggeler S."/>
            <person name="Stajich J.E."/>
            <person name="Nowrousian M."/>
        </authorList>
    </citation>
    <scope>NUCLEOTIDE SEQUENCE [LARGE SCALE GENOMIC DNA]</scope>
    <source>
        <strain evidence="3">CBS 100304</strain>
        <tissue evidence="2">Vegetative mycelium</tissue>
    </source>
</reference>
<proteinExistence type="predicted"/>
<dbReference type="AlphaFoldDB" id="U4L176"/>
<feature type="region of interest" description="Disordered" evidence="1">
    <location>
        <begin position="169"/>
        <end position="192"/>
    </location>
</feature>
<feature type="compositionally biased region" description="Basic and acidic residues" evidence="1">
    <location>
        <begin position="481"/>
        <end position="512"/>
    </location>
</feature>
<feature type="region of interest" description="Disordered" evidence="1">
    <location>
        <begin position="479"/>
        <end position="512"/>
    </location>
</feature>
<feature type="region of interest" description="Disordered" evidence="1">
    <location>
        <begin position="315"/>
        <end position="342"/>
    </location>
</feature>
<organism evidence="2 3">
    <name type="scientific">Pyronema omphalodes (strain CBS 100304)</name>
    <name type="common">Pyronema confluens</name>
    <dbReference type="NCBI Taxonomy" id="1076935"/>
    <lineage>
        <taxon>Eukaryota</taxon>
        <taxon>Fungi</taxon>
        <taxon>Dikarya</taxon>
        <taxon>Ascomycota</taxon>
        <taxon>Pezizomycotina</taxon>
        <taxon>Pezizomycetes</taxon>
        <taxon>Pezizales</taxon>
        <taxon>Pyronemataceae</taxon>
        <taxon>Pyronema</taxon>
    </lineage>
</organism>